<dbReference type="Proteomes" id="UP000507962">
    <property type="component" value="Unassembled WGS sequence"/>
</dbReference>
<dbReference type="PANTHER" id="PTHR36928">
    <property type="entry name" value="PHOSPHATASE YCDX-RELATED"/>
    <property type="match status" value="1"/>
</dbReference>
<keyword evidence="3" id="KW-1185">Reference proteome</keyword>
<feature type="domain" description="Polymerase/histidinol phosphatase N-terminal" evidence="1">
    <location>
        <begin position="2"/>
        <end position="75"/>
    </location>
</feature>
<dbReference type="AlphaFoldDB" id="A0A4U8YR76"/>
<evidence type="ECO:0000313" key="3">
    <source>
        <dbReference type="Proteomes" id="UP000507962"/>
    </source>
</evidence>
<dbReference type="Pfam" id="PF02811">
    <property type="entry name" value="PHP"/>
    <property type="match status" value="1"/>
</dbReference>
<evidence type="ECO:0000259" key="1">
    <source>
        <dbReference type="SMART" id="SM00481"/>
    </source>
</evidence>
<organism evidence="2 3">
    <name type="scientific">Desulfoluna butyratoxydans</name>
    <dbReference type="NCBI Taxonomy" id="231438"/>
    <lineage>
        <taxon>Bacteria</taxon>
        <taxon>Pseudomonadati</taxon>
        <taxon>Thermodesulfobacteriota</taxon>
        <taxon>Desulfobacteria</taxon>
        <taxon>Desulfobacterales</taxon>
        <taxon>Desulfolunaceae</taxon>
        <taxon>Desulfoluna</taxon>
    </lineage>
</organism>
<accession>A0A4U8YR76</accession>
<dbReference type="SUPFAM" id="SSF89550">
    <property type="entry name" value="PHP domain-like"/>
    <property type="match status" value="1"/>
</dbReference>
<name>A0A4U8YR76_9BACT</name>
<dbReference type="EMBL" id="CAADHO010000008">
    <property type="protein sequence ID" value="VFQ46224.1"/>
    <property type="molecule type" value="Genomic_DNA"/>
</dbReference>
<dbReference type="RefSeq" id="WP_180143686.1">
    <property type="nucleotide sequence ID" value="NZ_CAADHO010000008.1"/>
</dbReference>
<gene>
    <name evidence="2" type="ORF">MSL71_38870</name>
</gene>
<proteinExistence type="predicted"/>
<dbReference type="Gene3D" id="3.20.20.140">
    <property type="entry name" value="Metal-dependent hydrolases"/>
    <property type="match status" value="1"/>
</dbReference>
<dbReference type="InterPro" id="IPR016195">
    <property type="entry name" value="Pol/histidinol_Pase-like"/>
</dbReference>
<dbReference type="NCBIfam" id="NF004981">
    <property type="entry name" value="PRK06361.1"/>
    <property type="match status" value="1"/>
</dbReference>
<dbReference type="GO" id="GO:0005829">
    <property type="term" value="C:cytosol"/>
    <property type="evidence" value="ECO:0007669"/>
    <property type="project" value="TreeGrafter"/>
</dbReference>
<dbReference type="PANTHER" id="PTHR36928:SF1">
    <property type="entry name" value="PHOSPHATASE YCDX-RELATED"/>
    <property type="match status" value="1"/>
</dbReference>
<dbReference type="InterPro" id="IPR003141">
    <property type="entry name" value="Pol/His_phosphatase_N"/>
</dbReference>
<reference evidence="2 3" key="1">
    <citation type="submission" date="2019-03" db="EMBL/GenBank/DDBJ databases">
        <authorList>
            <person name="Nijsse B."/>
        </authorList>
    </citation>
    <scope>NUCLEOTIDE SEQUENCE [LARGE SCALE GENOMIC DNA]</scope>
    <source>
        <strain evidence="2">Desulfoluna butyratoxydans MSL71</strain>
    </source>
</reference>
<dbReference type="SMART" id="SM00481">
    <property type="entry name" value="POLIIIAc"/>
    <property type="match status" value="1"/>
</dbReference>
<dbReference type="InterPro" id="IPR050243">
    <property type="entry name" value="PHP_phosphatase"/>
</dbReference>
<protein>
    <submittedName>
        <fullName evidence="2">Polymerase/histidinol phosphatase-like</fullName>
    </submittedName>
</protein>
<dbReference type="GO" id="GO:0042578">
    <property type="term" value="F:phosphoric ester hydrolase activity"/>
    <property type="evidence" value="ECO:0007669"/>
    <property type="project" value="TreeGrafter"/>
</dbReference>
<dbReference type="InterPro" id="IPR004013">
    <property type="entry name" value="PHP_dom"/>
</dbReference>
<sequence>MIDLHSHTFFSDGVLVPSELARRAEAKGLTALGITDHGDLSNIDHIVPRIVAVADRLNDVMDIEVVPGIELTHVPPAHIAEAAALARKLGARIVVVHGETVVEPVAPGTNRAAIEAKVDVLAHPGLITDEEAALAAANGVLLEITARGGHSLTNGHVAQKALKAGASMVIDTDSHSPGDLIDEAFARIVIAGAGLPESAFEQMQANARAFLTRG</sequence>
<evidence type="ECO:0000313" key="2">
    <source>
        <dbReference type="EMBL" id="VFQ46224.1"/>
    </source>
</evidence>
<dbReference type="GO" id="GO:0008270">
    <property type="term" value="F:zinc ion binding"/>
    <property type="evidence" value="ECO:0007669"/>
    <property type="project" value="TreeGrafter"/>
</dbReference>